<dbReference type="InterPro" id="IPR000504">
    <property type="entry name" value="RRM_dom"/>
</dbReference>
<protein>
    <recommendedName>
        <fullName evidence="4">Nucleolar protein 12</fullName>
    </recommendedName>
</protein>
<comment type="function">
    <text evidence="1">Involved in pre-25S rRNA processing.</text>
</comment>
<evidence type="ECO:0000256" key="6">
    <source>
        <dbReference type="ARBA" id="ARBA00023242"/>
    </source>
</evidence>
<evidence type="ECO:0000256" key="3">
    <source>
        <dbReference type="ARBA" id="ARBA00007077"/>
    </source>
</evidence>
<dbReference type="SMART" id="SM00360">
    <property type="entry name" value="RRM"/>
    <property type="match status" value="1"/>
</dbReference>
<dbReference type="PANTHER" id="PTHR23236:SF25">
    <property type="entry name" value="RNA-BINDING PROTEIN 34"/>
    <property type="match status" value="1"/>
</dbReference>
<feature type="region of interest" description="Disordered" evidence="8">
    <location>
        <begin position="359"/>
        <end position="381"/>
    </location>
</feature>
<dbReference type="Proteomes" id="UP000807342">
    <property type="component" value="Unassembled WGS sequence"/>
</dbReference>
<feature type="compositionally biased region" description="Polar residues" evidence="8">
    <location>
        <begin position="519"/>
        <end position="534"/>
    </location>
</feature>
<dbReference type="OrthoDB" id="442677at2759"/>
<feature type="region of interest" description="Disordered" evidence="8">
    <location>
        <begin position="220"/>
        <end position="284"/>
    </location>
</feature>
<dbReference type="PANTHER" id="PTHR23236">
    <property type="entry name" value="EUKARYOTIC TRANSLATION INITIATION FACTOR 4B/4H"/>
    <property type="match status" value="1"/>
</dbReference>
<proteinExistence type="inferred from homology"/>
<dbReference type="GO" id="GO:0019843">
    <property type="term" value="F:rRNA binding"/>
    <property type="evidence" value="ECO:0007669"/>
    <property type="project" value="TreeGrafter"/>
</dbReference>
<comment type="subcellular location">
    <subcellularLocation>
        <location evidence="2">Nucleus</location>
        <location evidence="2">Nucleolus</location>
    </subcellularLocation>
</comment>
<feature type="compositionally biased region" description="Basic and acidic residues" evidence="8">
    <location>
        <begin position="269"/>
        <end position="278"/>
    </location>
</feature>
<dbReference type="InterPro" id="IPR035979">
    <property type="entry name" value="RBD_domain_sf"/>
</dbReference>
<gene>
    <name evidence="10" type="ORF">P691DRAFT_759309</name>
</gene>
<feature type="region of interest" description="Disordered" evidence="8">
    <location>
        <begin position="497"/>
        <end position="640"/>
    </location>
</feature>
<feature type="compositionally biased region" description="Basic and acidic residues" evidence="8">
    <location>
        <begin position="106"/>
        <end position="116"/>
    </location>
</feature>
<evidence type="ECO:0000313" key="10">
    <source>
        <dbReference type="EMBL" id="KAF9449099.1"/>
    </source>
</evidence>
<dbReference type="GO" id="GO:0000463">
    <property type="term" value="P:maturation of LSU-rRNA from tricistronic rRNA transcript (SSU-rRNA, 5.8S rRNA, LSU-rRNA)"/>
    <property type="evidence" value="ECO:0007669"/>
    <property type="project" value="TreeGrafter"/>
</dbReference>
<evidence type="ECO:0000256" key="5">
    <source>
        <dbReference type="ARBA" id="ARBA00022884"/>
    </source>
</evidence>
<feature type="compositionally biased region" description="Basic residues" evidence="8">
    <location>
        <begin position="151"/>
        <end position="160"/>
    </location>
</feature>
<feature type="compositionally biased region" description="Acidic residues" evidence="8">
    <location>
        <begin position="125"/>
        <end position="138"/>
    </location>
</feature>
<feature type="compositionally biased region" description="Basic and acidic residues" evidence="8">
    <location>
        <begin position="617"/>
        <end position="640"/>
    </location>
</feature>
<feature type="domain" description="RRM" evidence="9">
    <location>
        <begin position="389"/>
        <end position="494"/>
    </location>
</feature>
<evidence type="ECO:0000259" key="9">
    <source>
        <dbReference type="PROSITE" id="PS50102"/>
    </source>
</evidence>
<evidence type="ECO:0000256" key="8">
    <source>
        <dbReference type="SAM" id="MobiDB-lite"/>
    </source>
</evidence>
<reference evidence="10" key="1">
    <citation type="submission" date="2020-11" db="EMBL/GenBank/DDBJ databases">
        <authorList>
            <consortium name="DOE Joint Genome Institute"/>
            <person name="Ahrendt S."/>
            <person name="Riley R."/>
            <person name="Andreopoulos W."/>
            <person name="Labutti K."/>
            <person name="Pangilinan J."/>
            <person name="Ruiz-Duenas F.J."/>
            <person name="Barrasa J.M."/>
            <person name="Sanchez-Garcia M."/>
            <person name="Camarero S."/>
            <person name="Miyauchi S."/>
            <person name="Serrano A."/>
            <person name="Linde D."/>
            <person name="Babiker R."/>
            <person name="Drula E."/>
            <person name="Ayuso-Fernandez I."/>
            <person name="Pacheco R."/>
            <person name="Padilla G."/>
            <person name="Ferreira P."/>
            <person name="Barriuso J."/>
            <person name="Kellner H."/>
            <person name="Castanera R."/>
            <person name="Alfaro M."/>
            <person name="Ramirez L."/>
            <person name="Pisabarro A.G."/>
            <person name="Kuo A."/>
            <person name="Tritt A."/>
            <person name="Lipzen A."/>
            <person name="He G."/>
            <person name="Yan M."/>
            <person name="Ng V."/>
            <person name="Cullen D."/>
            <person name="Martin F."/>
            <person name="Rosso M.-N."/>
            <person name="Henrissat B."/>
            <person name="Hibbett D."/>
            <person name="Martinez A.T."/>
            <person name="Grigoriev I.V."/>
        </authorList>
    </citation>
    <scope>NUCLEOTIDE SEQUENCE</scope>
    <source>
        <strain evidence="10">MF-IS2</strain>
    </source>
</reference>
<dbReference type="EMBL" id="MU151140">
    <property type="protein sequence ID" value="KAF9449099.1"/>
    <property type="molecule type" value="Genomic_DNA"/>
</dbReference>
<dbReference type="AlphaFoldDB" id="A0A9P5XEY3"/>
<evidence type="ECO:0000256" key="1">
    <source>
        <dbReference type="ARBA" id="ARBA00002475"/>
    </source>
</evidence>
<evidence type="ECO:0000256" key="7">
    <source>
        <dbReference type="PROSITE-ProRule" id="PRU00176"/>
    </source>
</evidence>
<feature type="region of interest" description="Disordered" evidence="8">
    <location>
        <begin position="413"/>
        <end position="435"/>
    </location>
</feature>
<comment type="caution">
    <text evidence="10">The sequence shown here is derived from an EMBL/GenBank/DDBJ whole genome shotgun (WGS) entry which is preliminary data.</text>
</comment>
<keyword evidence="5 7" id="KW-0694">RNA-binding</keyword>
<keyword evidence="11" id="KW-1185">Reference proteome</keyword>
<feature type="compositionally biased region" description="Acidic residues" evidence="8">
    <location>
        <begin position="92"/>
        <end position="101"/>
    </location>
</feature>
<feature type="compositionally biased region" description="Polar residues" evidence="8">
    <location>
        <begin position="500"/>
        <end position="511"/>
    </location>
</feature>
<dbReference type="SUPFAM" id="SSF54928">
    <property type="entry name" value="RNA-binding domain, RBD"/>
    <property type="match status" value="1"/>
</dbReference>
<dbReference type="GO" id="GO:0005730">
    <property type="term" value="C:nucleolus"/>
    <property type="evidence" value="ECO:0007669"/>
    <property type="project" value="UniProtKB-SubCell"/>
</dbReference>
<keyword evidence="6" id="KW-0539">Nucleus</keyword>
<evidence type="ECO:0000313" key="11">
    <source>
        <dbReference type="Proteomes" id="UP000807342"/>
    </source>
</evidence>
<evidence type="ECO:0000256" key="4">
    <source>
        <dbReference type="ARBA" id="ARBA00015520"/>
    </source>
</evidence>
<name>A0A9P5XEY3_9AGAR</name>
<dbReference type="PROSITE" id="PS50102">
    <property type="entry name" value="RRM"/>
    <property type="match status" value="1"/>
</dbReference>
<feature type="compositionally biased region" description="Acidic residues" evidence="8">
    <location>
        <begin position="421"/>
        <end position="431"/>
    </location>
</feature>
<feature type="compositionally biased region" description="Basic and acidic residues" evidence="8">
    <location>
        <begin position="587"/>
        <end position="598"/>
    </location>
</feature>
<evidence type="ECO:0000256" key="2">
    <source>
        <dbReference type="ARBA" id="ARBA00004604"/>
    </source>
</evidence>
<organism evidence="10 11">
    <name type="scientific">Macrolepiota fuliginosa MF-IS2</name>
    <dbReference type="NCBI Taxonomy" id="1400762"/>
    <lineage>
        <taxon>Eukaryota</taxon>
        <taxon>Fungi</taxon>
        <taxon>Dikarya</taxon>
        <taxon>Basidiomycota</taxon>
        <taxon>Agaricomycotina</taxon>
        <taxon>Agaricomycetes</taxon>
        <taxon>Agaricomycetidae</taxon>
        <taxon>Agaricales</taxon>
        <taxon>Agaricineae</taxon>
        <taxon>Agaricaceae</taxon>
        <taxon>Macrolepiota</taxon>
    </lineage>
</organism>
<accession>A0A9P5XEY3</accession>
<dbReference type="Gene3D" id="3.30.70.330">
    <property type="match status" value="2"/>
</dbReference>
<sequence>MSLSSFLLKSTNNVDSELDALFKSQPPIPVPIATSTQRPETPSKKRKLDRQTDEVHAKRPKPETSEKRGNKESSVKASKKSKSKPKAKEPAKEEDEEDNSDLEATYLREKDNKEVDASPTKDQLAEEVESDEGEDDEDPSKLVHESLKSQSKSKSKRGPKQKYTPPDETSIQRDQRTIFIGNLSLEVAQKRPLQKQLQRHILSFIPTAKIESIRFRSIPFSAPTTNLPTPTDDSPSKPTPTTHKNPSQRTHDRTRANAWRSTNEGDDDATVKKDEKQHLNPNQKKKIAFINQEFHSTADTVHAYIVFAHPVSQDSRPKNLPPLEPVMNPYEAAREAVKTADETVWMERMIRVDFVGKNRGVTGTKPQDKGADDNEESVETSFADADPKLTLFVGNLDLASKEEDLRAFFESLMKTERGEPPEPEDQEESGEEALKKPRTWVMHVRIIRDKDTQLGKGFGYVQFTDRECVDELLTLDASQLKFAKRKLRIQRCKTIPGTKLPSSVKLNSQPQKFKDQSKSKSNTNSDKATKSQRAPPTPIIVPKGDPTLGQKLVNLSKEQRKKAKAADTDRVARRLAKKKARNAMGTSKDRAEGEQGNKKRERMRKGATGVLGGSKAQRVDGKKKGRIRSEKSLEKRNLKK</sequence>
<comment type="similarity">
    <text evidence="3">Belongs to the RRM RBM34 family.</text>
</comment>
<dbReference type="InterPro" id="IPR012677">
    <property type="entry name" value="Nucleotide-bd_a/b_plait_sf"/>
</dbReference>
<feature type="region of interest" description="Disordered" evidence="8">
    <location>
        <begin position="20"/>
        <end position="175"/>
    </location>
</feature>
<feature type="compositionally biased region" description="Basic and acidic residues" evidence="8">
    <location>
        <begin position="49"/>
        <end position="74"/>
    </location>
</feature>